<dbReference type="AlphaFoldDB" id="U4LGK7"/>
<accession>U4LGK7</accession>
<reference evidence="1 2" key="1">
    <citation type="journal article" date="2013" name="PLoS Genet.">
        <title>The genome and development-dependent transcriptomes of Pyronema confluens: a window into fungal evolution.</title>
        <authorList>
            <person name="Traeger S."/>
            <person name="Altegoer F."/>
            <person name="Freitag M."/>
            <person name="Gabaldon T."/>
            <person name="Kempken F."/>
            <person name="Kumar A."/>
            <person name="Marcet-Houben M."/>
            <person name="Poggeler S."/>
            <person name="Stajich J.E."/>
            <person name="Nowrousian M."/>
        </authorList>
    </citation>
    <scope>NUCLEOTIDE SEQUENCE [LARGE SCALE GENOMIC DNA]</scope>
    <source>
        <strain evidence="2">CBS 100304</strain>
        <tissue evidence="1">Vegetative mycelium</tissue>
    </source>
</reference>
<gene>
    <name evidence="1" type="ORF">PCON_10370</name>
</gene>
<proteinExistence type="predicted"/>
<evidence type="ECO:0000313" key="1">
    <source>
        <dbReference type="EMBL" id="CCX31239.1"/>
    </source>
</evidence>
<dbReference type="Proteomes" id="UP000018144">
    <property type="component" value="Unassembled WGS sequence"/>
</dbReference>
<evidence type="ECO:0000313" key="2">
    <source>
        <dbReference type="Proteomes" id="UP000018144"/>
    </source>
</evidence>
<organism evidence="1 2">
    <name type="scientific">Pyronema omphalodes (strain CBS 100304)</name>
    <name type="common">Pyronema confluens</name>
    <dbReference type="NCBI Taxonomy" id="1076935"/>
    <lineage>
        <taxon>Eukaryota</taxon>
        <taxon>Fungi</taxon>
        <taxon>Dikarya</taxon>
        <taxon>Ascomycota</taxon>
        <taxon>Pezizomycotina</taxon>
        <taxon>Pezizomycetes</taxon>
        <taxon>Pezizales</taxon>
        <taxon>Pyronemataceae</taxon>
        <taxon>Pyronema</taxon>
    </lineage>
</organism>
<name>U4LGK7_PYROM</name>
<sequence length="29" mass="3205">MAKMRDSNKCDGSGGSLRSTLRCLFDQAR</sequence>
<keyword evidence="2" id="KW-1185">Reference proteome</keyword>
<dbReference type="EMBL" id="HF935560">
    <property type="protein sequence ID" value="CCX31239.1"/>
    <property type="molecule type" value="Genomic_DNA"/>
</dbReference>
<protein>
    <submittedName>
        <fullName evidence="1">Uncharacterized protein</fullName>
    </submittedName>
</protein>